<reference evidence="1" key="2">
    <citation type="submission" date="2015-06" db="UniProtKB">
        <authorList>
            <consortium name="EnsemblMetazoa"/>
        </authorList>
    </citation>
    <scope>IDENTIFICATION</scope>
</reference>
<keyword evidence="2" id="KW-1185">Reference proteome</keyword>
<dbReference type="AlphaFoldDB" id="T1JQY6"/>
<dbReference type="Proteomes" id="UP000015104">
    <property type="component" value="Unassembled WGS sequence"/>
</dbReference>
<evidence type="ECO:0000313" key="2">
    <source>
        <dbReference type="Proteomes" id="UP000015104"/>
    </source>
</evidence>
<evidence type="ECO:0000313" key="1">
    <source>
        <dbReference type="EnsemblMetazoa" id="tetur01g04960.1"/>
    </source>
</evidence>
<reference evidence="2" key="1">
    <citation type="submission" date="2011-08" db="EMBL/GenBank/DDBJ databases">
        <authorList>
            <person name="Rombauts S."/>
        </authorList>
    </citation>
    <scope>NUCLEOTIDE SEQUENCE</scope>
    <source>
        <strain evidence="2">London</strain>
    </source>
</reference>
<sequence>MGFGEDFLVNPMLGSIKQIMEQMKMVPNLIAFGFI</sequence>
<organism evidence="1 2">
    <name type="scientific">Tetranychus urticae</name>
    <name type="common">Two-spotted spider mite</name>
    <dbReference type="NCBI Taxonomy" id="32264"/>
    <lineage>
        <taxon>Eukaryota</taxon>
        <taxon>Metazoa</taxon>
        <taxon>Ecdysozoa</taxon>
        <taxon>Arthropoda</taxon>
        <taxon>Chelicerata</taxon>
        <taxon>Arachnida</taxon>
        <taxon>Acari</taxon>
        <taxon>Acariformes</taxon>
        <taxon>Trombidiformes</taxon>
        <taxon>Prostigmata</taxon>
        <taxon>Eleutherengona</taxon>
        <taxon>Raphignathae</taxon>
        <taxon>Tetranychoidea</taxon>
        <taxon>Tetranychidae</taxon>
        <taxon>Tetranychus</taxon>
    </lineage>
</organism>
<proteinExistence type="predicted"/>
<accession>T1JQY6</accession>
<dbReference type="HOGENOM" id="CLU_3369042_0_0_1"/>
<protein>
    <submittedName>
        <fullName evidence="1">Uncharacterized protein</fullName>
    </submittedName>
</protein>
<name>T1JQY6_TETUR</name>
<dbReference type="EMBL" id="CAEY01000442">
    <property type="status" value="NOT_ANNOTATED_CDS"/>
    <property type="molecule type" value="Genomic_DNA"/>
</dbReference>
<dbReference type="EnsemblMetazoa" id="tetur01g04960.1">
    <property type="protein sequence ID" value="tetur01g04960.1"/>
    <property type="gene ID" value="tetur01g04960"/>
</dbReference>